<dbReference type="KEGG" id="ssai:N0B31_15510"/>
<dbReference type="InterPro" id="IPR003583">
    <property type="entry name" value="Hlx-hairpin-Hlx_DNA-bd_motif"/>
</dbReference>
<feature type="domain" description="BRCT" evidence="13">
    <location>
        <begin position="622"/>
        <end position="691"/>
    </location>
</feature>
<reference evidence="14" key="1">
    <citation type="submission" date="2022-09" db="EMBL/GenBank/DDBJ databases">
        <title>Diverse halophilic archaea isolated from saline environments.</title>
        <authorList>
            <person name="Cui H.-L."/>
        </authorList>
    </citation>
    <scope>NUCLEOTIDE SEQUENCE</scope>
    <source>
        <strain evidence="14">ZS-35-S2</strain>
    </source>
</reference>
<dbReference type="GO" id="GO:0006260">
    <property type="term" value="P:DNA replication"/>
    <property type="evidence" value="ECO:0007669"/>
    <property type="project" value="UniProtKB-KW"/>
</dbReference>
<comment type="catalytic activity">
    <reaction evidence="10 11">
        <text>NAD(+) + (deoxyribonucleotide)n-3'-hydroxyl + 5'-phospho-(deoxyribonucleotide)m = (deoxyribonucleotide)n+m + AMP + beta-nicotinamide D-nucleotide.</text>
        <dbReference type="EC" id="6.5.1.2"/>
    </reaction>
</comment>
<feature type="compositionally biased region" description="Acidic residues" evidence="12">
    <location>
        <begin position="1"/>
        <end position="12"/>
    </location>
</feature>
<organism evidence="14 15">
    <name type="scientific">Salinirubellus salinus</name>
    <dbReference type="NCBI Taxonomy" id="1364945"/>
    <lineage>
        <taxon>Archaea</taxon>
        <taxon>Methanobacteriati</taxon>
        <taxon>Methanobacteriota</taxon>
        <taxon>Stenosarchaea group</taxon>
        <taxon>Halobacteria</taxon>
        <taxon>Halobacteriales</taxon>
        <taxon>Natronomonadaceae</taxon>
        <taxon>Salinirubellus</taxon>
    </lineage>
</organism>
<evidence type="ECO:0000256" key="11">
    <source>
        <dbReference type="HAMAP-Rule" id="MF_01588"/>
    </source>
</evidence>
<evidence type="ECO:0000256" key="4">
    <source>
        <dbReference type="ARBA" id="ARBA00022723"/>
    </source>
</evidence>
<dbReference type="Gene3D" id="2.40.50.140">
    <property type="entry name" value="Nucleic acid-binding proteins"/>
    <property type="match status" value="1"/>
</dbReference>
<dbReference type="GO" id="GO:0003677">
    <property type="term" value="F:DNA binding"/>
    <property type="evidence" value="ECO:0007669"/>
    <property type="project" value="InterPro"/>
</dbReference>
<comment type="caution">
    <text evidence="11">Lacks conserved residue(s) required for the propagation of feature annotation.</text>
</comment>
<dbReference type="NCBIfam" id="NF010931">
    <property type="entry name" value="PRK14351.1"/>
    <property type="match status" value="1"/>
</dbReference>
<dbReference type="SUPFAM" id="SSF50249">
    <property type="entry name" value="Nucleic acid-binding proteins"/>
    <property type="match status" value="1"/>
</dbReference>
<feature type="region of interest" description="Disordered" evidence="12">
    <location>
        <begin position="1"/>
        <end position="30"/>
    </location>
</feature>
<evidence type="ECO:0000256" key="9">
    <source>
        <dbReference type="ARBA" id="ARBA00023204"/>
    </source>
</evidence>
<dbReference type="GeneID" id="74943858"/>
<evidence type="ECO:0000313" key="14">
    <source>
        <dbReference type="EMBL" id="UWM53540.1"/>
    </source>
</evidence>
<comment type="function">
    <text evidence="1 11">DNA ligase that catalyzes the formation of phosphodiester linkages between 5'-phosphoryl and 3'-hydroxyl groups in double-stranded DNA using NAD as a coenzyme and as the energy source for the reaction. It is essential for DNA replication and repair of damaged DNA.</text>
</comment>
<dbReference type="Gene3D" id="3.30.470.30">
    <property type="entry name" value="DNA ligase/mRNA capping enzyme"/>
    <property type="match status" value="1"/>
</dbReference>
<feature type="binding site" evidence="11">
    <location>
        <position position="175"/>
    </location>
    <ligand>
        <name>NAD(+)</name>
        <dbReference type="ChEBI" id="CHEBI:57540"/>
    </ligand>
</feature>
<evidence type="ECO:0000256" key="3">
    <source>
        <dbReference type="ARBA" id="ARBA00022705"/>
    </source>
</evidence>
<evidence type="ECO:0000256" key="2">
    <source>
        <dbReference type="ARBA" id="ARBA00022598"/>
    </source>
</evidence>
<keyword evidence="15" id="KW-1185">Reference proteome</keyword>
<comment type="similarity">
    <text evidence="11">Belongs to the NAD-dependent DNA ligase family. LigA subfamily.</text>
</comment>
<feature type="binding site" evidence="11">
    <location>
        <begin position="117"/>
        <end position="118"/>
    </location>
    <ligand>
        <name>NAD(+)</name>
        <dbReference type="ChEBI" id="CHEBI:57540"/>
    </ligand>
</feature>
<dbReference type="Pfam" id="PF00533">
    <property type="entry name" value="BRCT"/>
    <property type="match status" value="1"/>
</dbReference>
<dbReference type="Gene3D" id="1.10.150.20">
    <property type="entry name" value="5' to 3' exonuclease, C-terminal subdomain"/>
    <property type="match status" value="2"/>
</dbReference>
<feature type="binding site" evidence="11">
    <location>
        <position position="465"/>
    </location>
    <ligand>
        <name>Zn(2+)</name>
        <dbReference type="ChEBI" id="CHEBI:29105"/>
    </ligand>
</feature>
<evidence type="ECO:0000313" key="15">
    <source>
        <dbReference type="Proteomes" id="UP001057580"/>
    </source>
</evidence>
<feature type="binding site" evidence="11">
    <location>
        <begin position="69"/>
        <end position="73"/>
    </location>
    <ligand>
        <name>NAD(+)</name>
        <dbReference type="ChEBI" id="CHEBI:57540"/>
    </ligand>
</feature>
<dbReference type="InterPro" id="IPR041663">
    <property type="entry name" value="DisA/LigA_HHH"/>
</dbReference>
<dbReference type="GO" id="GO:0046872">
    <property type="term" value="F:metal ion binding"/>
    <property type="evidence" value="ECO:0007669"/>
    <property type="project" value="UniProtKB-KW"/>
</dbReference>
<dbReference type="InterPro" id="IPR013839">
    <property type="entry name" value="DNAligase_adenylation"/>
</dbReference>
<dbReference type="Proteomes" id="UP001057580">
    <property type="component" value="Chromosome"/>
</dbReference>
<dbReference type="Gene3D" id="3.40.50.10190">
    <property type="entry name" value="BRCT domain"/>
    <property type="match status" value="1"/>
</dbReference>
<dbReference type="AlphaFoldDB" id="A0A9E7R0Q2"/>
<dbReference type="GO" id="GO:0005829">
    <property type="term" value="C:cytosol"/>
    <property type="evidence" value="ECO:0007669"/>
    <property type="project" value="TreeGrafter"/>
</dbReference>
<evidence type="ECO:0000256" key="10">
    <source>
        <dbReference type="ARBA" id="ARBA00034005"/>
    </source>
</evidence>
<dbReference type="FunFam" id="2.40.50.140:FF:000012">
    <property type="entry name" value="DNA ligase"/>
    <property type="match status" value="1"/>
</dbReference>
<feature type="active site" description="N6-AMP-lysine intermediate" evidence="11">
    <location>
        <position position="154"/>
    </location>
</feature>
<proteinExistence type="inferred from homology"/>
<keyword evidence="11" id="KW-0464">Manganese</keyword>
<dbReference type="SUPFAM" id="SSF47781">
    <property type="entry name" value="RuvA domain 2-like"/>
    <property type="match status" value="1"/>
</dbReference>
<feature type="binding site" evidence="11">
    <location>
        <position position="211"/>
    </location>
    <ligand>
        <name>NAD(+)</name>
        <dbReference type="ChEBI" id="CHEBI:57540"/>
    </ligand>
</feature>
<evidence type="ECO:0000256" key="5">
    <source>
        <dbReference type="ARBA" id="ARBA00022763"/>
    </source>
</evidence>
<dbReference type="InterPro" id="IPR012340">
    <property type="entry name" value="NA-bd_OB-fold"/>
</dbReference>
<dbReference type="SMART" id="SM00278">
    <property type="entry name" value="HhH1"/>
    <property type="match status" value="4"/>
</dbReference>
<evidence type="ECO:0000256" key="12">
    <source>
        <dbReference type="SAM" id="MobiDB-lite"/>
    </source>
</evidence>
<dbReference type="InterPro" id="IPR001357">
    <property type="entry name" value="BRCT_dom"/>
</dbReference>
<dbReference type="NCBIfam" id="TIGR00575">
    <property type="entry name" value="dnlj"/>
    <property type="match status" value="1"/>
</dbReference>
<keyword evidence="4 11" id="KW-0479">Metal-binding</keyword>
<dbReference type="InterPro" id="IPR033136">
    <property type="entry name" value="DNA_ligase_CS"/>
</dbReference>
<dbReference type="EMBL" id="CP104003">
    <property type="protein sequence ID" value="UWM53540.1"/>
    <property type="molecule type" value="Genomic_DNA"/>
</dbReference>
<dbReference type="Gene3D" id="1.10.287.610">
    <property type="entry name" value="Helix hairpin bin"/>
    <property type="match status" value="1"/>
</dbReference>
<dbReference type="Pfam" id="PF01653">
    <property type="entry name" value="DNA_ligase_aden"/>
    <property type="match status" value="1"/>
</dbReference>
<protein>
    <recommendedName>
        <fullName evidence="11">DNA ligase</fullName>
        <ecNumber evidence="11">6.5.1.2</ecNumber>
    </recommendedName>
    <alternativeName>
        <fullName evidence="11">Polydeoxyribonucleotide synthase [NAD(+)]</fullName>
    </alternativeName>
</protein>
<dbReference type="PANTHER" id="PTHR23389">
    <property type="entry name" value="CHROMOSOME TRANSMISSION FIDELITY FACTOR 18"/>
    <property type="match status" value="1"/>
</dbReference>
<name>A0A9E7R0Q2_9EURY</name>
<evidence type="ECO:0000256" key="7">
    <source>
        <dbReference type="ARBA" id="ARBA00022842"/>
    </source>
</evidence>
<dbReference type="PANTHER" id="PTHR23389:SF9">
    <property type="entry name" value="DNA LIGASE"/>
    <property type="match status" value="1"/>
</dbReference>
<dbReference type="InterPro" id="IPR010994">
    <property type="entry name" value="RuvA_2-like"/>
</dbReference>
<evidence type="ECO:0000256" key="1">
    <source>
        <dbReference type="ARBA" id="ARBA00004067"/>
    </source>
</evidence>
<dbReference type="HAMAP" id="MF_01588">
    <property type="entry name" value="DNA_ligase_A"/>
    <property type="match status" value="1"/>
</dbReference>
<keyword evidence="2 11" id="KW-0436">Ligase</keyword>
<evidence type="ECO:0000256" key="8">
    <source>
        <dbReference type="ARBA" id="ARBA00023027"/>
    </source>
</evidence>
<comment type="cofactor">
    <cofactor evidence="11">
        <name>Mg(2+)</name>
        <dbReference type="ChEBI" id="CHEBI:18420"/>
    </cofactor>
    <cofactor evidence="11">
        <name>Mn(2+)</name>
        <dbReference type="ChEBI" id="CHEBI:29035"/>
    </cofactor>
</comment>
<dbReference type="InterPro" id="IPR013840">
    <property type="entry name" value="DNAligase_N"/>
</dbReference>
<keyword evidence="8 11" id="KW-0520">NAD</keyword>
<feature type="binding site" evidence="11">
    <location>
        <position position="351"/>
    </location>
    <ligand>
        <name>NAD(+)</name>
        <dbReference type="ChEBI" id="CHEBI:57540"/>
    </ligand>
</feature>
<dbReference type="Pfam" id="PF14520">
    <property type="entry name" value="HHH_5"/>
    <property type="match status" value="1"/>
</dbReference>
<dbReference type="RefSeq" id="WP_260592534.1">
    <property type="nucleotide sequence ID" value="NZ_CP104003.1"/>
</dbReference>
<dbReference type="Pfam" id="PF12826">
    <property type="entry name" value="HHH_2"/>
    <property type="match status" value="1"/>
</dbReference>
<feature type="binding site" evidence="11">
    <location>
        <position position="446"/>
    </location>
    <ligand>
        <name>Zn(2+)</name>
        <dbReference type="ChEBI" id="CHEBI:29105"/>
    </ligand>
</feature>
<dbReference type="Pfam" id="PF03120">
    <property type="entry name" value="OB_DNA_ligase"/>
    <property type="match status" value="1"/>
</dbReference>
<dbReference type="GO" id="GO:0006281">
    <property type="term" value="P:DNA repair"/>
    <property type="evidence" value="ECO:0007669"/>
    <property type="project" value="UniProtKB-KW"/>
</dbReference>
<keyword evidence="3 11" id="KW-0235">DNA replication</keyword>
<dbReference type="CDD" id="cd00114">
    <property type="entry name" value="LIGANc"/>
    <property type="match status" value="1"/>
</dbReference>
<dbReference type="InterPro" id="IPR036420">
    <property type="entry name" value="BRCT_dom_sf"/>
</dbReference>
<evidence type="ECO:0000256" key="6">
    <source>
        <dbReference type="ARBA" id="ARBA00022833"/>
    </source>
</evidence>
<dbReference type="InterPro" id="IPR004150">
    <property type="entry name" value="NAD_DNA_ligase_OB"/>
</dbReference>
<evidence type="ECO:0000259" key="13">
    <source>
        <dbReference type="PROSITE" id="PS50172"/>
    </source>
</evidence>
<dbReference type="PIRSF" id="PIRSF001604">
    <property type="entry name" value="LigA"/>
    <property type="match status" value="1"/>
</dbReference>
<dbReference type="FunFam" id="1.10.150.20:FF:000006">
    <property type="entry name" value="DNA ligase"/>
    <property type="match status" value="1"/>
</dbReference>
<dbReference type="NCBIfam" id="NF005932">
    <property type="entry name" value="PRK07956.1"/>
    <property type="match status" value="1"/>
</dbReference>
<gene>
    <name evidence="11 14" type="primary">ligA</name>
    <name evidence="14" type="ORF">N0B31_15510</name>
</gene>
<keyword evidence="6 11" id="KW-0862">Zinc</keyword>
<dbReference type="GO" id="GO:0003911">
    <property type="term" value="F:DNA ligase (NAD+) activity"/>
    <property type="evidence" value="ECO:0007669"/>
    <property type="project" value="UniProtKB-UniRule"/>
</dbReference>
<keyword evidence="9 11" id="KW-0234">DNA repair</keyword>
<dbReference type="SUPFAM" id="SSF52113">
    <property type="entry name" value="BRCT domain"/>
    <property type="match status" value="1"/>
</dbReference>
<keyword evidence="5 11" id="KW-0227">DNA damage</keyword>
<keyword evidence="7 11" id="KW-0460">Magnesium</keyword>
<dbReference type="InterPro" id="IPR001679">
    <property type="entry name" value="DNA_ligase"/>
</dbReference>
<dbReference type="SUPFAM" id="SSF56091">
    <property type="entry name" value="DNA ligase/mRNA capping enzyme, catalytic domain"/>
    <property type="match status" value="1"/>
</dbReference>
<feature type="binding site" evidence="11">
    <location>
        <position position="152"/>
    </location>
    <ligand>
        <name>NAD(+)</name>
        <dbReference type="ChEBI" id="CHEBI:57540"/>
    </ligand>
</feature>
<accession>A0A9E7R0Q2</accession>
<dbReference type="EC" id="6.5.1.2" evidence="11"/>
<dbReference type="SMART" id="SM00532">
    <property type="entry name" value="LIGANc"/>
    <property type="match status" value="1"/>
</dbReference>
<sequence length="705" mass="77786">MSDSSDAEEPESAAEPGVDNPYVWSPPTEFEPVEALDRETAERQVEQLREAVRYHDRRYYEEADPVVDDRTYDALFSRLQDLEGAFDLVTDDSPTQRVSGEPLDELETVEHVAPMRSVDSSGDAEAVREFDERVRRNLEASDWDGELRYVCEPKFDGVSVEVVYEDGVYERAATRGDGREGDDITRNVRTVRSIPRRLDDDPPGFLALRGELFMPRDAFQAYNRELVERGEEPFANPRNATAGTVRQLDPSVVSERPLDCFFFDVLAADPDPVETHWERHETLPEWGLQVNDRVERVDDIEAAIEYRDRLVEERDDLNYEIDGVVVKVDDYAACEALGSTSRAPRWAFAYKFPPRSEETTVREIAVQVGRTGRLTPVALLDPVEVGGVTVSRASLHNPEQIAQLDVNIGDRVKVERAGDVIPYVEAVVEKGDREGHFEFPDHCPACESAVERDGPLAFCTGGVACPAQLQRAVEHYASRSGLDIEGLGEKNVQQLIDAGLVDGIPSLYDLTVEELAELAGWGETSAENLVGELEAATEPELADFLTALGVPEVGPTTARTLARSFGTLDALMDADTDRLREVEDVGEVVAEEIHEFFRSERNREVVAALRERGVEPQEAETVAGDELAGLTFVFTGSLEGLTRTEAQELVERHGANATSSVSGNTDYLVAGPGAGSKVDDAEAEGVPVLDQTEFEALLAERGVTV</sequence>
<dbReference type="PROSITE" id="PS01056">
    <property type="entry name" value="DNA_LIGASE_N2"/>
    <property type="match status" value="1"/>
</dbReference>
<dbReference type="CDD" id="cd17748">
    <property type="entry name" value="BRCT_DNA_ligase_like"/>
    <property type="match status" value="1"/>
</dbReference>
<dbReference type="PROSITE" id="PS50172">
    <property type="entry name" value="BRCT"/>
    <property type="match status" value="1"/>
</dbReference>
<feature type="binding site" evidence="11">
    <location>
        <position position="327"/>
    </location>
    <ligand>
        <name>NAD(+)</name>
        <dbReference type="ChEBI" id="CHEBI:57540"/>
    </ligand>
</feature>
<feature type="binding site" evidence="11">
    <location>
        <position position="443"/>
    </location>
    <ligand>
        <name>Zn(2+)</name>
        <dbReference type="ChEBI" id="CHEBI:29105"/>
    </ligand>
</feature>
<dbReference type="SMART" id="SM00292">
    <property type="entry name" value="BRCT"/>
    <property type="match status" value="1"/>
</dbReference>